<dbReference type="EMBL" id="KL363392">
    <property type="protein sequence ID" value="KFD46131.1"/>
    <property type="molecule type" value="Genomic_DNA"/>
</dbReference>
<gene>
    <name evidence="2" type="ORF">M513_12997</name>
</gene>
<evidence type="ECO:0000313" key="2">
    <source>
        <dbReference type="EMBL" id="KFD46131.1"/>
    </source>
</evidence>
<organism evidence="2 3">
    <name type="scientific">Trichuris suis</name>
    <name type="common">pig whipworm</name>
    <dbReference type="NCBI Taxonomy" id="68888"/>
    <lineage>
        <taxon>Eukaryota</taxon>
        <taxon>Metazoa</taxon>
        <taxon>Ecdysozoa</taxon>
        <taxon>Nematoda</taxon>
        <taxon>Enoplea</taxon>
        <taxon>Dorylaimia</taxon>
        <taxon>Trichinellida</taxon>
        <taxon>Trichuridae</taxon>
        <taxon>Trichuris</taxon>
    </lineage>
</organism>
<name>A0A085LMD5_9BILA</name>
<evidence type="ECO:0000313" key="3">
    <source>
        <dbReference type="Proteomes" id="UP000030764"/>
    </source>
</evidence>
<dbReference type="AlphaFoldDB" id="A0A085LMD5"/>
<dbReference type="Pfam" id="PF26215">
    <property type="entry name" value="HTH_animal"/>
    <property type="match status" value="1"/>
</dbReference>
<dbReference type="InterPro" id="IPR000477">
    <property type="entry name" value="RT_dom"/>
</dbReference>
<keyword evidence="3" id="KW-1185">Reference proteome</keyword>
<dbReference type="Proteomes" id="UP000030764">
    <property type="component" value="Unassembled WGS sequence"/>
</dbReference>
<evidence type="ECO:0000259" key="1">
    <source>
        <dbReference type="PROSITE" id="PS50878"/>
    </source>
</evidence>
<reference evidence="2 3" key="1">
    <citation type="journal article" date="2014" name="Nat. Genet.">
        <title>Genome and transcriptome of the porcine whipworm Trichuris suis.</title>
        <authorList>
            <person name="Jex A.R."/>
            <person name="Nejsum P."/>
            <person name="Schwarz E.M."/>
            <person name="Hu L."/>
            <person name="Young N.D."/>
            <person name="Hall R.S."/>
            <person name="Korhonen P.K."/>
            <person name="Liao S."/>
            <person name="Thamsborg S."/>
            <person name="Xia J."/>
            <person name="Xu P."/>
            <person name="Wang S."/>
            <person name="Scheerlinck J.P."/>
            <person name="Hofmann A."/>
            <person name="Sternberg P.W."/>
            <person name="Wang J."/>
            <person name="Gasser R.B."/>
        </authorList>
    </citation>
    <scope>NUCLEOTIDE SEQUENCE [LARGE SCALE GENOMIC DNA]</scope>
    <source>
        <strain evidence="2">DCEP-RM93M</strain>
    </source>
</reference>
<accession>A0A085LMD5</accession>
<dbReference type="PANTHER" id="PTHR21301">
    <property type="entry name" value="REVERSE TRANSCRIPTASE"/>
    <property type="match status" value="1"/>
</dbReference>
<proteinExistence type="predicted"/>
<sequence>MLLMVDRSVVSSLVGRQQSAVKNSKTFCGELKSINLGPTDIMVSYDVKDLFTSLPIPETLQILLELLSSDETLPQRTKLNPFHIVNLCSFCMLEANTLHFQGSFYKQENGAPMGSPLSPVLAEMEHFERRVFFHTDSEFAPTYFKRYVDDFFAILKRGTEDSFLKILNLKFPNVITYTIEKEVQGKIPFLDTLIVRTQEGIKTTVYRKPTHSDKYVEFTSHHPRDGTVDRALAICDQEYLGQELEHIRRTFKENGYPAHLINSIIRRKLEGRTTEKIPASGPRLILPYYACLGKKANGLEKDGLQGLVQRKPNPPFHSTQR</sequence>
<dbReference type="PANTHER" id="PTHR21301:SF10">
    <property type="entry name" value="REVERSE TRANSCRIPTASE DOMAIN-CONTAINING PROTEIN"/>
    <property type="match status" value="1"/>
</dbReference>
<feature type="domain" description="Reverse transcriptase" evidence="1">
    <location>
        <begin position="1"/>
        <end position="244"/>
    </location>
</feature>
<protein>
    <recommendedName>
        <fullName evidence="1">Reverse transcriptase domain-containing protein</fullName>
    </recommendedName>
</protein>
<dbReference type="PROSITE" id="PS50878">
    <property type="entry name" value="RT_POL"/>
    <property type="match status" value="1"/>
</dbReference>
<dbReference type="InterPro" id="IPR058912">
    <property type="entry name" value="HTH_animal"/>
</dbReference>